<evidence type="ECO:0000256" key="2">
    <source>
        <dbReference type="SAM" id="SignalP"/>
    </source>
</evidence>
<feature type="region of interest" description="Disordered" evidence="1">
    <location>
        <begin position="130"/>
        <end position="157"/>
    </location>
</feature>
<protein>
    <recommendedName>
        <fullName evidence="5">Lipoprotein</fullName>
    </recommendedName>
</protein>
<gene>
    <name evidence="3" type="ORF">SAMN05192542_102117</name>
</gene>
<sequence length="157" mass="16237">MKRTLLTLLCVLAAGCATRGQVNPDVMQIATAPLTCSNADQCAAWWQRAQQWVRSHSTYELQTATDTLIQTSGPGGGKRALAYQITKTPNNDGTATIGFAAHCDSSLGCKPNPWEAGAAFKQFVRTGVDHSPAADTGDDAAPATAGAASGAQTGSAR</sequence>
<evidence type="ECO:0000313" key="3">
    <source>
        <dbReference type="EMBL" id="SEK44802.1"/>
    </source>
</evidence>
<keyword evidence="2" id="KW-0732">Signal</keyword>
<dbReference type="EMBL" id="FOAJ01000002">
    <property type="protein sequence ID" value="SEK44802.1"/>
    <property type="molecule type" value="Genomic_DNA"/>
</dbReference>
<feature type="signal peptide" evidence="2">
    <location>
        <begin position="1"/>
        <end position="19"/>
    </location>
</feature>
<dbReference type="Proteomes" id="UP000199120">
    <property type="component" value="Unassembled WGS sequence"/>
</dbReference>
<feature type="chain" id="PRO_5030028930" description="Lipoprotein" evidence="2">
    <location>
        <begin position="20"/>
        <end position="157"/>
    </location>
</feature>
<evidence type="ECO:0000313" key="4">
    <source>
        <dbReference type="Proteomes" id="UP000199120"/>
    </source>
</evidence>
<accession>A0A1H7H688</accession>
<reference evidence="4" key="1">
    <citation type="submission" date="2016-10" db="EMBL/GenBank/DDBJ databases">
        <authorList>
            <person name="Varghese N."/>
            <person name="Submissions S."/>
        </authorList>
    </citation>
    <scope>NUCLEOTIDE SEQUENCE [LARGE SCALE GENOMIC DNA]</scope>
    <source>
        <strain evidence="4">LMG 26416</strain>
    </source>
</reference>
<name>A0A1H7H688_9BURK</name>
<dbReference type="RefSeq" id="WP_244283727.1">
    <property type="nucleotide sequence ID" value="NZ_FNSR01000001.1"/>
</dbReference>
<organism evidence="3 4">
    <name type="scientific">Paraburkholderia caballeronis</name>
    <dbReference type="NCBI Taxonomy" id="416943"/>
    <lineage>
        <taxon>Bacteria</taxon>
        <taxon>Pseudomonadati</taxon>
        <taxon>Pseudomonadota</taxon>
        <taxon>Betaproteobacteria</taxon>
        <taxon>Burkholderiales</taxon>
        <taxon>Burkholderiaceae</taxon>
        <taxon>Paraburkholderia</taxon>
    </lineage>
</organism>
<dbReference type="PROSITE" id="PS51257">
    <property type="entry name" value="PROKAR_LIPOPROTEIN"/>
    <property type="match status" value="1"/>
</dbReference>
<keyword evidence="4" id="KW-1185">Reference proteome</keyword>
<proteinExistence type="predicted"/>
<evidence type="ECO:0000256" key="1">
    <source>
        <dbReference type="SAM" id="MobiDB-lite"/>
    </source>
</evidence>
<evidence type="ECO:0008006" key="5">
    <source>
        <dbReference type="Google" id="ProtNLM"/>
    </source>
</evidence>
<feature type="compositionally biased region" description="Low complexity" evidence="1">
    <location>
        <begin position="131"/>
        <end position="157"/>
    </location>
</feature>
<dbReference type="AlphaFoldDB" id="A0A1H7H688"/>